<dbReference type="Proteomes" id="UP001153636">
    <property type="component" value="Chromosome 11"/>
</dbReference>
<feature type="compositionally biased region" description="Acidic residues" evidence="1">
    <location>
        <begin position="168"/>
        <end position="180"/>
    </location>
</feature>
<dbReference type="EMBL" id="OV651823">
    <property type="protein sequence ID" value="CAH1101718.1"/>
    <property type="molecule type" value="Genomic_DNA"/>
</dbReference>
<evidence type="ECO:0000313" key="2">
    <source>
        <dbReference type="EMBL" id="CAH1101718.1"/>
    </source>
</evidence>
<keyword evidence="3" id="KW-1185">Reference proteome</keyword>
<protein>
    <submittedName>
        <fullName evidence="2">Uncharacterized protein</fullName>
    </submittedName>
</protein>
<feature type="compositionally biased region" description="Polar residues" evidence="1">
    <location>
        <begin position="193"/>
        <end position="205"/>
    </location>
</feature>
<evidence type="ECO:0000256" key="1">
    <source>
        <dbReference type="SAM" id="MobiDB-lite"/>
    </source>
</evidence>
<dbReference type="AlphaFoldDB" id="A0A9P0G6I7"/>
<dbReference type="OrthoDB" id="6765180at2759"/>
<evidence type="ECO:0000313" key="3">
    <source>
        <dbReference type="Proteomes" id="UP001153636"/>
    </source>
</evidence>
<proteinExistence type="predicted"/>
<sequence length="205" mass="23715">MAYQNREACYVCERLFRPTQLSRMDGEENVNKREIAVIRRNAENKLPLHVDNRRLCINCSRSINQELIDVENNPFCLRLNVLSQTNNSTCFVCDEVNDIHRLSVECRIDAFIRTNIYISEDVKSCQAHLDDKSCILKILLPGLRYVNRPCVLKEKESFLEENNIEKMEETDENYVSEEAEEAAKQIFPESPEMLTTSSSKCLSLG</sequence>
<organism evidence="2 3">
    <name type="scientific">Psylliodes chrysocephalus</name>
    <dbReference type="NCBI Taxonomy" id="3402493"/>
    <lineage>
        <taxon>Eukaryota</taxon>
        <taxon>Metazoa</taxon>
        <taxon>Ecdysozoa</taxon>
        <taxon>Arthropoda</taxon>
        <taxon>Hexapoda</taxon>
        <taxon>Insecta</taxon>
        <taxon>Pterygota</taxon>
        <taxon>Neoptera</taxon>
        <taxon>Endopterygota</taxon>
        <taxon>Coleoptera</taxon>
        <taxon>Polyphaga</taxon>
        <taxon>Cucujiformia</taxon>
        <taxon>Chrysomeloidea</taxon>
        <taxon>Chrysomelidae</taxon>
        <taxon>Galerucinae</taxon>
        <taxon>Alticini</taxon>
        <taxon>Psylliodes</taxon>
    </lineage>
</organism>
<feature type="region of interest" description="Disordered" evidence="1">
    <location>
        <begin position="168"/>
        <end position="205"/>
    </location>
</feature>
<name>A0A9P0G6I7_9CUCU</name>
<accession>A0A9P0G6I7</accession>
<reference evidence="2" key="1">
    <citation type="submission" date="2022-01" db="EMBL/GenBank/DDBJ databases">
        <authorList>
            <person name="King R."/>
        </authorList>
    </citation>
    <scope>NUCLEOTIDE SEQUENCE</scope>
</reference>
<gene>
    <name evidence="2" type="ORF">PSYICH_LOCUS2891</name>
</gene>